<dbReference type="InterPro" id="IPR017907">
    <property type="entry name" value="Znf_RING_CS"/>
</dbReference>
<feature type="domain" description="RING-type" evidence="6">
    <location>
        <begin position="114"/>
        <end position="162"/>
    </location>
</feature>
<dbReference type="GO" id="GO:0008270">
    <property type="term" value="F:zinc ion binding"/>
    <property type="evidence" value="ECO:0007669"/>
    <property type="project" value="UniProtKB-KW"/>
</dbReference>
<dbReference type="PROSITE" id="PS00518">
    <property type="entry name" value="ZF_RING_1"/>
    <property type="match status" value="1"/>
</dbReference>
<keyword evidence="4" id="KW-0862">Zinc</keyword>
<dbReference type="SMART" id="SM00184">
    <property type="entry name" value="RING"/>
    <property type="match status" value="1"/>
</dbReference>
<dbReference type="SMART" id="SM00490">
    <property type="entry name" value="HELICc"/>
    <property type="match status" value="1"/>
</dbReference>
<evidence type="ECO:0000259" key="6">
    <source>
        <dbReference type="PROSITE" id="PS50089"/>
    </source>
</evidence>
<dbReference type="GO" id="GO:0000209">
    <property type="term" value="P:protein polyubiquitination"/>
    <property type="evidence" value="ECO:0007669"/>
    <property type="project" value="TreeGrafter"/>
</dbReference>
<reference evidence="10" key="1">
    <citation type="submission" date="2016-06" db="UniProtKB">
        <authorList>
            <consortium name="WormBaseParasite"/>
        </authorList>
    </citation>
    <scope>IDENTIFICATION</scope>
</reference>
<dbReference type="Proteomes" id="UP000270296">
    <property type="component" value="Unassembled WGS sequence"/>
</dbReference>
<keyword evidence="1" id="KW-0479">Metal-binding</keyword>
<protein>
    <submittedName>
        <fullName evidence="10">RING-type domain-containing protein</fullName>
    </submittedName>
</protein>
<dbReference type="InterPro" id="IPR001841">
    <property type="entry name" value="Znf_RING"/>
</dbReference>
<dbReference type="InterPro" id="IPR052583">
    <property type="entry name" value="ATP-helicase/E3_Ub-Ligase"/>
</dbReference>
<dbReference type="Pfam" id="PF00271">
    <property type="entry name" value="Helicase_C"/>
    <property type="match status" value="1"/>
</dbReference>
<dbReference type="GO" id="GO:0005634">
    <property type="term" value="C:nucleus"/>
    <property type="evidence" value="ECO:0007669"/>
    <property type="project" value="TreeGrafter"/>
</dbReference>
<dbReference type="GO" id="GO:0016787">
    <property type="term" value="F:hydrolase activity"/>
    <property type="evidence" value="ECO:0007669"/>
    <property type="project" value="UniProtKB-KW"/>
</dbReference>
<dbReference type="Pfam" id="PF00097">
    <property type="entry name" value="zf-C3HC4"/>
    <property type="match status" value="1"/>
</dbReference>
<evidence type="ECO:0000256" key="1">
    <source>
        <dbReference type="ARBA" id="ARBA00022723"/>
    </source>
</evidence>
<dbReference type="InterPro" id="IPR027417">
    <property type="entry name" value="P-loop_NTPase"/>
</dbReference>
<dbReference type="PROSITE" id="PS50089">
    <property type="entry name" value="ZF_RING_2"/>
    <property type="match status" value="1"/>
</dbReference>
<dbReference type="GO" id="GO:0006974">
    <property type="term" value="P:DNA damage response"/>
    <property type="evidence" value="ECO:0007669"/>
    <property type="project" value="TreeGrafter"/>
</dbReference>
<dbReference type="GO" id="GO:0061630">
    <property type="term" value="F:ubiquitin protein ligase activity"/>
    <property type="evidence" value="ECO:0007669"/>
    <property type="project" value="TreeGrafter"/>
</dbReference>
<dbReference type="OrthoDB" id="423559at2759"/>
<keyword evidence="2 5" id="KW-0863">Zinc-finger</keyword>
<dbReference type="InterPro" id="IPR001650">
    <property type="entry name" value="Helicase_C-like"/>
</dbReference>
<evidence type="ECO:0000313" key="10">
    <source>
        <dbReference type="WBParaSite" id="SBAD_0000613101-mRNA-1"/>
    </source>
</evidence>
<dbReference type="AlphaFoldDB" id="A0A183IQJ9"/>
<dbReference type="WBParaSite" id="SBAD_0000613101-mRNA-1">
    <property type="protein sequence ID" value="SBAD_0000613101-mRNA-1"/>
    <property type="gene ID" value="SBAD_0000613101"/>
</dbReference>
<dbReference type="SUPFAM" id="SSF57850">
    <property type="entry name" value="RING/U-box"/>
    <property type="match status" value="1"/>
</dbReference>
<evidence type="ECO:0000256" key="4">
    <source>
        <dbReference type="ARBA" id="ARBA00022833"/>
    </source>
</evidence>
<dbReference type="InterPro" id="IPR049730">
    <property type="entry name" value="SNF2/RAD54-like_C"/>
</dbReference>
<evidence type="ECO:0000256" key="5">
    <source>
        <dbReference type="PROSITE-ProRule" id="PRU00175"/>
    </source>
</evidence>
<keyword evidence="3" id="KW-0378">Hydrolase</keyword>
<gene>
    <name evidence="8" type="ORF">SBAD_LOCUS5896</name>
</gene>
<dbReference type="InterPro" id="IPR013083">
    <property type="entry name" value="Znf_RING/FYVE/PHD"/>
</dbReference>
<evidence type="ECO:0000256" key="3">
    <source>
        <dbReference type="ARBA" id="ARBA00022801"/>
    </source>
</evidence>
<accession>A0A183IQJ9</accession>
<organism evidence="10">
    <name type="scientific">Soboliphyme baturini</name>
    <dbReference type="NCBI Taxonomy" id="241478"/>
    <lineage>
        <taxon>Eukaryota</taxon>
        <taxon>Metazoa</taxon>
        <taxon>Ecdysozoa</taxon>
        <taxon>Nematoda</taxon>
        <taxon>Enoplea</taxon>
        <taxon>Dorylaimia</taxon>
        <taxon>Dioctophymatida</taxon>
        <taxon>Dioctophymatoidea</taxon>
        <taxon>Soboliphymatidae</taxon>
        <taxon>Soboliphyme</taxon>
    </lineage>
</organism>
<dbReference type="Gene3D" id="3.30.40.10">
    <property type="entry name" value="Zinc/RING finger domain, C3HC4 (zinc finger)"/>
    <property type="match status" value="1"/>
</dbReference>
<evidence type="ECO:0000313" key="9">
    <source>
        <dbReference type="Proteomes" id="UP000270296"/>
    </source>
</evidence>
<dbReference type="PROSITE" id="PS51194">
    <property type="entry name" value="HELICASE_CTER"/>
    <property type="match status" value="1"/>
</dbReference>
<evidence type="ECO:0000313" key="8">
    <source>
        <dbReference type="EMBL" id="VDP08610.1"/>
    </source>
</evidence>
<feature type="domain" description="Helicase C-terminal" evidence="7">
    <location>
        <begin position="221"/>
        <end position="372"/>
    </location>
</feature>
<dbReference type="SUPFAM" id="SSF52540">
    <property type="entry name" value="P-loop containing nucleoside triphosphate hydrolases"/>
    <property type="match status" value="1"/>
</dbReference>
<evidence type="ECO:0000256" key="2">
    <source>
        <dbReference type="ARBA" id="ARBA00022771"/>
    </source>
</evidence>
<dbReference type="CDD" id="cd18793">
    <property type="entry name" value="SF2_C_SNF"/>
    <property type="match status" value="1"/>
</dbReference>
<reference evidence="8 9" key="2">
    <citation type="submission" date="2018-11" db="EMBL/GenBank/DDBJ databases">
        <authorList>
            <consortium name="Pathogen Informatics"/>
        </authorList>
    </citation>
    <scope>NUCLEOTIDE SEQUENCE [LARGE SCALE GENOMIC DNA]</scope>
</reference>
<dbReference type="EMBL" id="UZAM01009331">
    <property type="protein sequence ID" value="VDP08610.1"/>
    <property type="molecule type" value="Genomic_DNA"/>
</dbReference>
<dbReference type="PANTHER" id="PTHR45865">
    <property type="entry name" value="E3 UBIQUITIN-PROTEIN LIGASE SHPRH FAMILY MEMBER"/>
    <property type="match status" value="1"/>
</dbReference>
<evidence type="ECO:0000259" key="7">
    <source>
        <dbReference type="PROSITE" id="PS51194"/>
    </source>
</evidence>
<sequence length="377" mass="42841">MKAGEDCLKMFDAFKKELRVARSFNVAILNHMNAKDELRMAIERMRIADKDTVKNEKDMCSLVFAENLDSTLEMFSLQHQACEALLRQKQGRLKYITSLRNIDIDAKAGNPDDCPICQRRLGKKWVILPCGHSFCCDCVTSLMLSMQVCGEHGLWFRCPVCRSNTSRKYMTYVCSSRGSELLDSVTSTSSDVTSPFHIDPNLSRNLRLFGDFSSKIMAVVRLLAYIKAVDSTTKCLVFSTWKDILQIASFALVENNIPFFMVENRTHLRTVLPKFKADCHFSVLLMPTSIGANGLNITEAKHVIFIEPVFDPHVQQQAAGRVHRIGQTDRTYVHHLILRGSIEEKISSSLNRCELQDSDQDHDMPFTMQDLANLFLL</sequence>
<name>A0A183IQJ9_9BILA</name>
<keyword evidence="9" id="KW-1185">Reference proteome</keyword>
<proteinExistence type="predicted"/>
<dbReference type="Gene3D" id="3.40.50.300">
    <property type="entry name" value="P-loop containing nucleotide triphosphate hydrolases"/>
    <property type="match status" value="1"/>
</dbReference>
<dbReference type="PANTHER" id="PTHR45865:SF1">
    <property type="entry name" value="E3 UBIQUITIN-PROTEIN LIGASE SHPRH"/>
    <property type="match status" value="1"/>
</dbReference>
<dbReference type="InterPro" id="IPR018957">
    <property type="entry name" value="Znf_C3HC4_RING-type"/>
</dbReference>